<gene>
    <name evidence="1" type="ORF">E6H02_08650</name>
</gene>
<dbReference type="AlphaFoldDB" id="A0A537LP90"/>
<dbReference type="EMBL" id="VBAM01000328">
    <property type="protein sequence ID" value="TMJ09834.1"/>
    <property type="molecule type" value="Genomic_DNA"/>
</dbReference>
<sequence>MVLLATDAGASPDVREILHRVLTVNADTPDVASADALFKLRVKKSLGDAPDCEFDGTMRLQGGLQFLKVGRRTTGLLCWAVDRYVLGRFFEASEPLPSFLDRFEFTVLGE</sequence>
<proteinExistence type="predicted"/>
<evidence type="ECO:0000313" key="1">
    <source>
        <dbReference type="EMBL" id="TMJ09834.1"/>
    </source>
</evidence>
<evidence type="ECO:0000313" key="2">
    <source>
        <dbReference type="Proteomes" id="UP000320393"/>
    </source>
</evidence>
<name>A0A537LP90_9BACT</name>
<organism evidence="1 2">
    <name type="scientific">Candidatus Segetimicrobium genomatis</name>
    <dbReference type="NCBI Taxonomy" id="2569760"/>
    <lineage>
        <taxon>Bacteria</taxon>
        <taxon>Bacillati</taxon>
        <taxon>Candidatus Sysuimicrobiota</taxon>
        <taxon>Candidatus Sysuimicrobiia</taxon>
        <taxon>Candidatus Sysuimicrobiales</taxon>
        <taxon>Candidatus Segetimicrobiaceae</taxon>
        <taxon>Candidatus Segetimicrobium</taxon>
    </lineage>
</organism>
<protein>
    <submittedName>
        <fullName evidence="1">Uncharacterized protein</fullName>
    </submittedName>
</protein>
<accession>A0A537LP90</accession>
<feature type="non-terminal residue" evidence="1">
    <location>
        <position position="110"/>
    </location>
</feature>
<dbReference type="Proteomes" id="UP000320393">
    <property type="component" value="Unassembled WGS sequence"/>
</dbReference>
<comment type="caution">
    <text evidence="1">The sequence shown here is derived from an EMBL/GenBank/DDBJ whole genome shotgun (WGS) entry which is preliminary data.</text>
</comment>
<reference evidence="1 2" key="1">
    <citation type="journal article" date="2019" name="Nat. Microbiol.">
        <title>Mediterranean grassland soil C-N compound turnover is dependent on rainfall and depth, and is mediated by genomically divergent microorganisms.</title>
        <authorList>
            <person name="Diamond S."/>
            <person name="Andeer P.F."/>
            <person name="Li Z."/>
            <person name="Crits-Christoph A."/>
            <person name="Burstein D."/>
            <person name="Anantharaman K."/>
            <person name="Lane K.R."/>
            <person name="Thomas B.C."/>
            <person name="Pan C."/>
            <person name="Northen T.R."/>
            <person name="Banfield J.F."/>
        </authorList>
    </citation>
    <scope>NUCLEOTIDE SEQUENCE [LARGE SCALE GENOMIC DNA]</scope>
    <source>
        <strain evidence="1">NP_5</strain>
    </source>
</reference>